<dbReference type="Pfam" id="PF13246">
    <property type="entry name" value="Cation_ATPase"/>
    <property type="match status" value="1"/>
</dbReference>
<sequence>MNQSEDSTTKLLQSEVLQIESNKESVLIPQENQRISWKQELKNIFIVPIQKCGRKISLDGNCTPINQQSNVIKNSKYNVVTFLPKVLYEQFHQFINIFYLGLTISQFIQPFKVGFLIGYLGPLALVVTLSVLKELYDDIKRHKRDRQINSTIYKRFLNGQWQDITSGQLQVGMIIKINSNQRIPADILVLEATDDQVFIRTDQLDGETDWKLRKPVQYIQKKGLSNLDLTNYFLNCAQPQENIYDFHAVFHSLQSQEKEPLSLENVMWASTVLANGSINGIVIYNGFETRMAMNSRQPQTKFGKIDTEINYMSIMLFIAMGLLSIIITILSQPALNFLAISVAFVRYLILLSNIIPISMRVNVEFAKLIYCYKISIDKGIEGTIARNSNIPESLGRIEYLLTDKTGTLTQNDMIFKRLSLKQNVYTSENYDEMKQSLLTEQAIGNGEEDAILRDLLLAIALCHNVTPIEENGERQYQASSPDEVALVKIAESLGISLLSRDQNAMVIKYNGRERNYEILYNFPFSSESKRMGILLKQEDLYIFYLKGADAVMKQFLPETQRGFVDEECENLAREGLRTLVLTQKIVNKQFYENWKLKYEQAKCIENITQRQNKLGKVRKELENNMQFLGITGVEDKLQEDVCQTLENIRNAGINVWMLTGDKIETAICIAISSGIKSGTQEIFQLKEITDEETLQQRLQQFETRTNQLLVIDGTSLTTAFKKEEFFFRIATQAQSVVCCRCSPTQKALVTECIKKYTNKITASIGDGGNDVGMIQSADVGIGIEGKEGKQAALASDFSILKFKYLNQLLLWHGRLSYKRSALLSQFVTHRGLIISMIQTVFMCIYFYLSISIFSSTLILGYATIYTMFPVFSIIFDEDVVEKVALEFPPLYKSLQKSRDLNPKTFMIWCWKATYQGAIIMILAQFLYQNVFLYIETAAFTSLIITEFCMIFSELNSLHIVMFISTIGSTVFYVLTMVLLPETLVVAEVLNLTFWVNTLIIVLFSWMPIFLCQWFIRIKQPNDYEKIMKQVKGKNKIKTNLFT</sequence>
<dbReference type="GO" id="GO:0005802">
    <property type="term" value="C:trans-Golgi network"/>
    <property type="evidence" value="ECO:0007669"/>
    <property type="project" value="TreeGrafter"/>
</dbReference>
<feature type="transmembrane region" description="Helical" evidence="18">
    <location>
        <begin position="905"/>
        <end position="926"/>
    </location>
</feature>
<evidence type="ECO:0000256" key="3">
    <source>
        <dbReference type="ARBA" id="ARBA00008109"/>
    </source>
</evidence>
<feature type="binding site" evidence="16">
    <location>
        <position position="404"/>
    </location>
    <ligand>
        <name>ATP</name>
        <dbReference type="ChEBI" id="CHEBI:30616"/>
    </ligand>
</feature>
<dbReference type="FunFam" id="3.40.1110.10:FF:000180">
    <property type="entry name" value="Phospholipid-transporting ATPase"/>
    <property type="match status" value="1"/>
</dbReference>
<feature type="domain" description="P-type ATPase N-terminal" evidence="20">
    <location>
        <begin position="68"/>
        <end position="111"/>
    </location>
</feature>
<feature type="binding site" evidence="16">
    <location>
        <position position="659"/>
    </location>
    <ligand>
        <name>ATP</name>
        <dbReference type="ChEBI" id="CHEBI:30616"/>
    </ligand>
</feature>
<feature type="active site" description="4-aspartylphosphate intermediate" evidence="15">
    <location>
        <position position="403"/>
    </location>
</feature>
<comment type="subcellular location">
    <subcellularLocation>
        <location evidence="2">Endomembrane system</location>
        <topology evidence="2">Multi-pass membrane protein</topology>
    </subcellularLocation>
    <subcellularLocation>
        <location evidence="18">Membrane</location>
        <topology evidence="18">Multi-pass membrane protein</topology>
    </subcellularLocation>
</comment>
<feature type="transmembrane region" description="Helical" evidence="18">
    <location>
        <begin position="309"/>
        <end position="331"/>
    </location>
</feature>
<evidence type="ECO:0000256" key="6">
    <source>
        <dbReference type="ARBA" id="ARBA00022723"/>
    </source>
</evidence>
<evidence type="ECO:0000259" key="19">
    <source>
        <dbReference type="Pfam" id="PF00122"/>
    </source>
</evidence>
<reference evidence="22" key="1">
    <citation type="submission" date="2021-01" db="EMBL/GenBank/DDBJ databases">
        <authorList>
            <consortium name="Genoscope - CEA"/>
            <person name="William W."/>
        </authorList>
    </citation>
    <scope>NUCLEOTIDE SEQUENCE</scope>
</reference>
<feature type="transmembrane region" description="Helical" evidence="18">
    <location>
        <begin position="827"/>
        <end position="848"/>
    </location>
</feature>
<organism evidence="22 23">
    <name type="scientific">Paramecium sonneborni</name>
    <dbReference type="NCBI Taxonomy" id="65129"/>
    <lineage>
        <taxon>Eukaryota</taxon>
        <taxon>Sar</taxon>
        <taxon>Alveolata</taxon>
        <taxon>Ciliophora</taxon>
        <taxon>Intramacronucleata</taxon>
        <taxon>Oligohymenophorea</taxon>
        <taxon>Peniculida</taxon>
        <taxon>Parameciidae</taxon>
        <taxon>Paramecium</taxon>
    </lineage>
</organism>
<dbReference type="Pfam" id="PF00122">
    <property type="entry name" value="E1-E2_ATPase"/>
    <property type="match status" value="1"/>
</dbReference>
<evidence type="ECO:0000256" key="5">
    <source>
        <dbReference type="ARBA" id="ARBA00022692"/>
    </source>
</evidence>
<feature type="binding site" evidence="16">
    <location>
        <position position="746"/>
    </location>
    <ligand>
        <name>ATP</name>
        <dbReference type="ChEBI" id="CHEBI:30616"/>
    </ligand>
</feature>
<keyword evidence="10 18" id="KW-1278">Translocase</keyword>
<keyword evidence="7 16" id="KW-0547">Nucleotide-binding</keyword>
<keyword evidence="12" id="KW-0445">Lipid transport</keyword>
<dbReference type="GO" id="GO:0016887">
    <property type="term" value="F:ATP hydrolysis activity"/>
    <property type="evidence" value="ECO:0007669"/>
    <property type="project" value="InterPro"/>
</dbReference>
<feature type="transmembrane region" description="Helical" evidence="18">
    <location>
        <begin position="854"/>
        <end position="875"/>
    </location>
</feature>
<dbReference type="NCBIfam" id="TIGR01652">
    <property type="entry name" value="ATPase-Plipid"/>
    <property type="match status" value="1"/>
</dbReference>
<feature type="binding site" evidence="16">
    <location>
        <position position="524"/>
    </location>
    <ligand>
        <name>ATP</name>
        <dbReference type="ChEBI" id="CHEBI:30616"/>
    </ligand>
</feature>
<proteinExistence type="inferred from homology"/>
<evidence type="ECO:0000256" key="17">
    <source>
        <dbReference type="PIRSR" id="PIRSR606539-3"/>
    </source>
</evidence>
<keyword evidence="5 18" id="KW-0812">Transmembrane</keyword>
<evidence type="ECO:0000256" key="13">
    <source>
        <dbReference type="ARBA" id="ARBA00023136"/>
    </source>
</evidence>
<feature type="transmembrane region" description="Helical" evidence="18">
    <location>
        <begin position="932"/>
        <end position="952"/>
    </location>
</feature>
<dbReference type="SFLD" id="SFLDS00003">
    <property type="entry name" value="Haloacid_Dehalogenase"/>
    <property type="match status" value="1"/>
</dbReference>
<dbReference type="NCBIfam" id="TIGR01494">
    <property type="entry name" value="ATPase_P-type"/>
    <property type="match status" value="2"/>
</dbReference>
<accession>A0A8S1JYU2</accession>
<feature type="transmembrane region" description="Helical" evidence="18">
    <location>
        <begin position="991"/>
        <end position="1015"/>
    </location>
</feature>
<comment type="cofactor">
    <cofactor evidence="1 17">
        <name>Mg(2+)</name>
        <dbReference type="ChEBI" id="CHEBI:18420"/>
    </cofactor>
</comment>
<evidence type="ECO:0000256" key="14">
    <source>
        <dbReference type="ARBA" id="ARBA00034036"/>
    </source>
</evidence>
<evidence type="ECO:0000256" key="16">
    <source>
        <dbReference type="PIRSR" id="PIRSR606539-2"/>
    </source>
</evidence>
<keyword evidence="4" id="KW-0813">Transport</keyword>
<feature type="domain" description="P-type ATPase C-terminal" evidence="21">
    <location>
        <begin position="792"/>
        <end position="1020"/>
    </location>
</feature>
<dbReference type="EC" id="7.6.2.1" evidence="18"/>
<protein>
    <recommendedName>
        <fullName evidence="18">Phospholipid-transporting ATPase</fullName>
        <ecNumber evidence="18">7.6.2.1</ecNumber>
    </recommendedName>
</protein>
<dbReference type="GO" id="GO:0045332">
    <property type="term" value="P:phospholipid translocation"/>
    <property type="evidence" value="ECO:0007669"/>
    <property type="project" value="TreeGrafter"/>
</dbReference>
<feature type="binding site" evidence="16">
    <location>
        <position position="661"/>
    </location>
    <ligand>
        <name>ATP</name>
        <dbReference type="ChEBI" id="CHEBI:30616"/>
    </ligand>
</feature>
<evidence type="ECO:0000256" key="11">
    <source>
        <dbReference type="ARBA" id="ARBA00022989"/>
    </source>
</evidence>
<evidence type="ECO:0000256" key="1">
    <source>
        <dbReference type="ARBA" id="ARBA00001946"/>
    </source>
</evidence>
<evidence type="ECO:0000256" key="10">
    <source>
        <dbReference type="ARBA" id="ARBA00022967"/>
    </source>
</evidence>
<dbReference type="InterPro" id="IPR059000">
    <property type="entry name" value="ATPase_P-type_domA"/>
</dbReference>
<evidence type="ECO:0000313" key="22">
    <source>
        <dbReference type="EMBL" id="CAD8047447.1"/>
    </source>
</evidence>
<evidence type="ECO:0000256" key="9">
    <source>
        <dbReference type="ARBA" id="ARBA00022842"/>
    </source>
</evidence>
<feature type="binding site" evidence="16">
    <location>
        <position position="740"/>
    </location>
    <ligand>
        <name>ATP</name>
        <dbReference type="ChEBI" id="CHEBI:30616"/>
    </ligand>
</feature>
<dbReference type="AlphaFoldDB" id="A0A8S1JYU2"/>
<dbReference type="Pfam" id="PF16209">
    <property type="entry name" value="PhoLip_ATPase_N"/>
    <property type="match status" value="1"/>
</dbReference>
<name>A0A8S1JYU2_9CILI</name>
<feature type="binding site" evidence="17">
    <location>
        <position position="770"/>
    </location>
    <ligand>
        <name>Mg(2+)</name>
        <dbReference type="ChEBI" id="CHEBI:18420"/>
    </ligand>
</feature>
<feature type="domain" description="P-type ATPase A" evidence="19">
    <location>
        <begin position="153"/>
        <end position="291"/>
    </location>
</feature>
<gene>
    <name evidence="22" type="ORF">PSON_ATCC_30995.1.T0020397</name>
</gene>
<keyword evidence="11 18" id="KW-1133">Transmembrane helix</keyword>
<dbReference type="InterPro" id="IPR032631">
    <property type="entry name" value="P-type_ATPase_N"/>
</dbReference>
<dbReference type="GO" id="GO:0006890">
    <property type="term" value="P:retrograde vesicle-mediated transport, Golgi to endoplasmic reticulum"/>
    <property type="evidence" value="ECO:0007669"/>
    <property type="project" value="TreeGrafter"/>
</dbReference>
<evidence type="ECO:0000259" key="21">
    <source>
        <dbReference type="Pfam" id="PF16212"/>
    </source>
</evidence>
<dbReference type="GO" id="GO:0005524">
    <property type="term" value="F:ATP binding"/>
    <property type="evidence" value="ECO:0007669"/>
    <property type="project" value="UniProtKB-UniRule"/>
</dbReference>
<comment type="similarity">
    <text evidence="3 18">Belongs to the cation transport ATPase (P-type) (TC 3.A.3) family. Type IV subfamily.</text>
</comment>
<evidence type="ECO:0000256" key="15">
    <source>
        <dbReference type="PIRSR" id="PIRSR606539-1"/>
    </source>
</evidence>
<comment type="catalytic activity">
    <reaction evidence="14 18">
        <text>ATP + H2O + phospholipidSide 1 = ADP + phosphate + phospholipidSide 2.</text>
        <dbReference type="EC" id="7.6.2.1"/>
    </reaction>
</comment>
<evidence type="ECO:0000256" key="18">
    <source>
        <dbReference type="RuleBase" id="RU362033"/>
    </source>
</evidence>
<dbReference type="GO" id="GO:0140326">
    <property type="term" value="F:ATPase-coupled intramembrane lipid transporter activity"/>
    <property type="evidence" value="ECO:0007669"/>
    <property type="project" value="UniProtKB-EC"/>
</dbReference>
<dbReference type="OrthoDB" id="377733at2759"/>
<dbReference type="InterPro" id="IPR018303">
    <property type="entry name" value="ATPase_P-typ_P_site"/>
</dbReference>
<dbReference type="GO" id="GO:0006897">
    <property type="term" value="P:endocytosis"/>
    <property type="evidence" value="ECO:0007669"/>
    <property type="project" value="TreeGrafter"/>
</dbReference>
<dbReference type="PROSITE" id="PS00154">
    <property type="entry name" value="ATPASE_E1_E2"/>
    <property type="match status" value="1"/>
</dbReference>
<feature type="binding site" evidence="16">
    <location>
        <position position="770"/>
    </location>
    <ligand>
        <name>ATP</name>
        <dbReference type="ChEBI" id="CHEBI:30616"/>
    </ligand>
</feature>
<dbReference type="PANTHER" id="PTHR24092">
    <property type="entry name" value="PROBABLE PHOSPHOLIPID-TRANSPORTING ATPASE"/>
    <property type="match status" value="1"/>
</dbReference>
<dbReference type="SFLD" id="SFLDG00002">
    <property type="entry name" value="C1.7:_P-type_atpase_like"/>
    <property type="match status" value="1"/>
</dbReference>
<keyword evidence="23" id="KW-1185">Reference proteome</keyword>
<comment type="caution">
    <text evidence="22">The sequence shown here is derived from an EMBL/GenBank/DDBJ whole genome shotgun (WGS) entry which is preliminary data.</text>
</comment>
<dbReference type="FunFam" id="3.40.50.1000:FF:000009">
    <property type="entry name" value="Phospholipid-transporting ATPase"/>
    <property type="match status" value="1"/>
</dbReference>
<feature type="binding site" evidence="17">
    <location>
        <position position="403"/>
    </location>
    <ligand>
        <name>Mg(2+)</name>
        <dbReference type="ChEBI" id="CHEBI:18420"/>
    </ligand>
</feature>
<evidence type="ECO:0000256" key="12">
    <source>
        <dbReference type="ARBA" id="ARBA00023055"/>
    </source>
</evidence>
<feature type="binding site" evidence="16">
    <location>
        <position position="483"/>
    </location>
    <ligand>
        <name>ATP</name>
        <dbReference type="ChEBI" id="CHEBI:30616"/>
    </ligand>
</feature>
<dbReference type="InterPro" id="IPR006539">
    <property type="entry name" value="P-type_ATPase_IV"/>
</dbReference>
<feature type="binding site" evidence="16">
    <location>
        <position position="546"/>
    </location>
    <ligand>
        <name>ATP</name>
        <dbReference type="ChEBI" id="CHEBI:30616"/>
    </ligand>
</feature>
<dbReference type="GO" id="GO:0005768">
    <property type="term" value="C:endosome"/>
    <property type="evidence" value="ECO:0007669"/>
    <property type="project" value="TreeGrafter"/>
</dbReference>
<evidence type="ECO:0000313" key="23">
    <source>
        <dbReference type="Proteomes" id="UP000692954"/>
    </source>
</evidence>
<feature type="transmembrane region" description="Helical" evidence="18">
    <location>
        <begin position="337"/>
        <end position="357"/>
    </location>
</feature>
<dbReference type="InterPro" id="IPR044492">
    <property type="entry name" value="P_typ_ATPase_HD_dom"/>
</dbReference>
<dbReference type="PANTHER" id="PTHR24092:SF5">
    <property type="entry name" value="PHOSPHOLIPID-TRANSPORTING ATPASE"/>
    <property type="match status" value="1"/>
</dbReference>
<dbReference type="EMBL" id="CAJJDN010000002">
    <property type="protein sequence ID" value="CAD8047447.1"/>
    <property type="molecule type" value="Genomic_DNA"/>
</dbReference>
<feature type="binding site" evidence="16">
    <location>
        <position position="577"/>
    </location>
    <ligand>
        <name>ATP</name>
        <dbReference type="ChEBI" id="CHEBI:30616"/>
    </ligand>
</feature>
<dbReference type="GO" id="GO:0000287">
    <property type="term" value="F:magnesium ion binding"/>
    <property type="evidence" value="ECO:0007669"/>
    <property type="project" value="UniProtKB-UniRule"/>
</dbReference>
<keyword evidence="13 18" id="KW-0472">Membrane</keyword>
<dbReference type="Proteomes" id="UP000692954">
    <property type="component" value="Unassembled WGS sequence"/>
</dbReference>
<feature type="binding site" evidence="16">
    <location>
        <position position="769"/>
    </location>
    <ligand>
        <name>ATP</name>
        <dbReference type="ChEBI" id="CHEBI:30616"/>
    </ligand>
</feature>
<dbReference type="InterPro" id="IPR032630">
    <property type="entry name" value="P_typ_ATPase_c"/>
</dbReference>
<feature type="transmembrane region" description="Helical" evidence="18">
    <location>
        <begin position="959"/>
        <end position="979"/>
    </location>
</feature>
<keyword evidence="6 17" id="KW-0479">Metal-binding</keyword>
<dbReference type="SFLD" id="SFLDF00027">
    <property type="entry name" value="p-type_atpase"/>
    <property type="match status" value="1"/>
</dbReference>
<feature type="transmembrane region" description="Helical" evidence="18">
    <location>
        <begin position="114"/>
        <end position="136"/>
    </location>
</feature>
<keyword evidence="8 16" id="KW-0067">ATP-binding</keyword>
<feature type="binding site" evidence="16">
    <location>
        <position position="660"/>
    </location>
    <ligand>
        <name>ATP</name>
        <dbReference type="ChEBI" id="CHEBI:30616"/>
    </ligand>
</feature>
<dbReference type="Pfam" id="PF16212">
    <property type="entry name" value="PhoLip_ATPase_C"/>
    <property type="match status" value="1"/>
</dbReference>
<evidence type="ECO:0000259" key="20">
    <source>
        <dbReference type="Pfam" id="PF16209"/>
    </source>
</evidence>
<evidence type="ECO:0000256" key="2">
    <source>
        <dbReference type="ARBA" id="ARBA00004127"/>
    </source>
</evidence>
<keyword evidence="9 17" id="KW-0460">Magnesium</keyword>
<dbReference type="InterPro" id="IPR001757">
    <property type="entry name" value="P_typ_ATPase"/>
</dbReference>
<feature type="binding site" evidence="16">
    <location>
        <position position="403"/>
    </location>
    <ligand>
        <name>ATP</name>
        <dbReference type="ChEBI" id="CHEBI:30616"/>
    </ligand>
</feature>
<dbReference type="GO" id="GO:0005886">
    <property type="term" value="C:plasma membrane"/>
    <property type="evidence" value="ECO:0007669"/>
    <property type="project" value="TreeGrafter"/>
</dbReference>
<feature type="binding site" evidence="17">
    <location>
        <position position="766"/>
    </location>
    <ligand>
        <name>Mg(2+)</name>
        <dbReference type="ChEBI" id="CHEBI:18420"/>
    </ligand>
</feature>
<feature type="binding site" evidence="16">
    <location>
        <position position="405"/>
    </location>
    <ligand>
        <name>ATP</name>
        <dbReference type="ChEBI" id="CHEBI:30616"/>
    </ligand>
</feature>
<evidence type="ECO:0000256" key="7">
    <source>
        <dbReference type="ARBA" id="ARBA00022741"/>
    </source>
</evidence>
<evidence type="ECO:0000256" key="8">
    <source>
        <dbReference type="ARBA" id="ARBA00022840"/>
    </source>
</evidence>
<evidence type="ECO:0000256" key="4">
    <source>
        <dbReference type="ARBA" id="ARBA00022448"/>
    </source>
</evidence>
<feature type="binding site" evidence="17">
    <location>
        <position position="405"/>
    </location>
    <ligand>
        <name>Mg(2+)</name>
        <dbReference type="ChEBI" id="CHEBI:18420"/>
    </ligand>
</feature>